<organism evidence="1 2">
    <name type="scientific">Phytophthora palmivora</name>
    <dbReference type="NCBI Taxonomy" id="4796"/>
    <lineage>
        <taxon>Eukaryota</taxon>
        <taxon>Sar</taxon>
        <taxon>Stramenopiles</taxon>
        <taxon>Oomycota</taxon>
        <taxon>Peronosporomycetes</taxon>
        <taxon>Peronosporales</taxon>
        <taxon>Peronosporaceae</taxon>
        <taxon>Phytophthora</taxon>
    </lineage>
</organism>
<comment type="caution">
    <text evidence="1">The sequence shown here is derived from an EMBL/GenBank/DDBJ whole genome shotgun (WGS) entry which is preliminary data.</text>
</comment>
<dbReference type="Proteomes" id="UP000237271">
    <property type="component" value="Unassembled WGS sequence"/>
</dbReference>
<accession>A0A2P4WZK7</accession>
<sequence length="155" mass="18182">MFWPPRGPKTTKFVHQWVGPLMIVEPAGYENVLSERGNQDGEMEQFIAQVSFLISYHYPVDLLQQVAADLKAQLEHEKDLDNEGNDQMQARLLNQRRRLCKQPRVFHDGETRVKNWWNYDGDDVTKQDTTCLNSSNGQYDEKDELRPMKDADWCH</sequence>
<dbReference type="AlphaFoldDB" id="A0A2P4WZK7"/>
<protein>
    <submittedName>
        <fullName evidence="1">Uncharacterized protein</fullName>
    </submittedName>
</protein>
<evidence type="ECO:0000313" key="2">
    <source>
        <dbReference type="Proteomes" id="UP000237271"/>
    </source>
</evidence>
<dbReference type="EMBL" id="NCKW01020168">
    <property type="protein sequence ID" value="POM58730.1"/>
    <property type="molecule type" value="Genomic_DNA"/>
</dbReference>
<reference evidence="1 2" key="1">
    <citation type="journal article" date="2017" name="Genome Biol. Evol.">
        <title>Phytophthora megakarya and P. palmivora, closely related causal agents of cacao black pod rot, underwent increases in genome sizes and gene numbers by different mechanisms.</title>
        <authorList>
            <person name="Ali S.S."/>
            <person name="Shao J."/>
            <person name="Lary D.J."/>
            <person name="Kronmiller B."/>
            <person name="Shen D."/>
            <person name="Strem M.D."/>
            <person name="Amoako-Attah I."/>
            <person name="Akrofi A.Y."/>
            <person name="Begoude B.A."/>
            <person name="Ten Hoopen G.M."/>
            <person name="Coulibaly K."/>
            <person name="Kebe B.I."/>
            <person name="Melnick R.L."/>
            <person name="Guiltinan M.J."/>
            <person name="Tyler B.M."/>
            <person name="Meinhardt L.W."/>
            <person name="Bailey B.A."/>
        </authorList>
    </citation>
    <scope>NUCLEOTIDE SEQUENCE [LARGE SCALE GENOMIC DNA]</scope>
    <source>
        <strain evidence="2">sbr112.9</strain>
    </source>
</reference>
<keyword evidence="2" id="KW-1185">Reference proteome</keyword>
<name>A0A2P4WZK7_9STRA</name>
<evidence type="ECO:0000313" key="1">
    <source>
        <dbReference type="EMBL" id="POM58730.1"/>
    </source>
</evidence>
<gene>
    <name evidence="1" type="ORF">PHPALM_36590</name>
</gene>
<dbReference type="OrthoDB" id="126738at2759"/>
<proteinExistence type="predicted"/>